<feature type="compositionally biased region" description="Polar residues" evidence="1">
    <location>
        <begin position="11"/>
        <end position="27"/>
    </location>
</feature>
<feature type="region of interest" description="Disordered" evidence="1">
    <location>
        <begin position="131"/>
        <end position="151"/>
    </location>
</feature>
<dbReference type="Proteomes" id="UP001201163">
    <property type="component" value="Unassembled WGS sequence"/>
</dbReference>
<proteinExistence type="predicted"/>
<evidence type="ECO:0000256" key="1">
    <source>
        <dbReference type="SAM" id="MobiDB-lite"/>
    </source>
</evidence>
<sequence length="204" mass="22917">MDIITPETAYTFDQSKPSPIDQFSSSLEELHRSPADGESTARLRTLRQTEARNPTFRPNGDSQSAKAPVSPRIGQADRLGMGHVVGRLVSVYEERNTRRIDLQAQHRKKNMKPRQRQMEKLPITLQDPYATRSSDFVSGPGPSKGKTTRKGVSLQFTLRKMVYRSGHPSTRSNTISPCQSHMGSEWSPQSATRGLLNSFRAMFQ</sequence>
<organism evidence="2 3">
    <name type="scientific">Lactarius akahatsu</name>
    <dbReference type="NCBI Taxonomy" id="416441"/>
    <lineage>
        <taxon>Eukaryota</taxon>
        <taxon>Fungi</taxon>
        <taxon>Dikarya</taxon>
        <taxon>Basidiomycota</taxon>
        <taxon>Agaricomycotina</taxon>
        <taxon>Agaricomycetes</taxon>
        <taxon>Russulales</taxon>
        <taxon>Russulaceae</taxon>
        <taxon>Lactarius</taxon>
    </lineage>
</organism>
<dbReference type="AlphaFoldDB" id="A0AAD4QGY3"/>
<comment type="caution">
    <text evidence="2">The sequence shown here is derived from an EMBL/GenBank/DDBJ whole genome shotgun (WGS) entry which is preliminary data.</text>
</comment>
<evidence type="ECO:0000313" key="3">
    <source>
        <dbReference type="Proteomes" id="UP001201163"/>
    </source>
</evidence>
<feature type="compositionally biased region" description="Polar residues" evidence="1">
    <location>
        <begin position="167"/>
        <end position="190"/>
    </location>
</feature>
<gene>
    <name evidence="2" type="ORF">EDB92DRAFT_1181731</name>
</gene>
<accession>A0AAD4QGY3</accession>
<feature type="region of interest" description="Disordered" evidence="1">
    <location>
        <begin position="1"/>
        <end position="69"/>
    </location>
</feature>
<feature type="region of interest" description="Disordered" evidence="1">
    <location>
        <begin position="165"/>
        <end position="190"/>
    </location>
</feature>
<name>A0AAD4QGY3_9AGAM</name>
<keyword evidence="3" id="KW-1185">Reference proteome</keyword>
<dbReference type="EMBL" id="JAKELL010000005">
    <property type="protein sequence ID" value="KAH8998538.1"/>
    <property type="molecule type" value="Genomic_DNA"/>
</dbReference>
<feature type="compositionally biased region" description="Basic and acidic residues" evidence="1">
    <location>
        <begin position="28"/>
        <end position="41"/>
    </location>
</feature>
<reference evidence="2" key="1">
    <citation type="submission" date="2022-01" db="EMBL/GenBank/DDBJ databases">
        <title>Comparative genomics reveals a dynamic genome evolution in the ectomycorrhizal milk-cap (Lactarius) mushrooms.</title>
        <authorList>
            <consortium name="DOE Joint Genome Institute"/>
            <person name="Lebreton A."/>
            <person name="Tang N."/>
            <person name="Kuo A."/>
            <person name="LaButti K."/>
            <person name="Drula E."/>
            <person name="Barry K."/>
            <person name="Clum A."/>
            <person name="Lipzen A."/>
            <person name="Mousain D."/>
            <person name="Ng V."/>
            <person name="Wang R."/>
            <person name="Wang X."/>
            <person name="Dai Y."/>
            <person name="Henrissat B."/>
            <person name="Grigoriev I.V."/>
            <person name="Guerin-Laguette A."/>
            <person name="Yu F."/>
            <person name="Martin F.M."/>
        </authorList>
    </citation>
    <scope>NUCLEOTIDE SEQUENCE</scope>
    <source>
        <strain evidence="2">QP</strain>
    </source>
</reference>
<evidence type="ECO:0000313" key="2">
    <source>
        <dbReference type="EMBL" id="KAH8998538.1"/>
    </source>
</evidence>
<protein>
    <submittedName>
        <fullName evidence="2">Uncharacterized protein</fullName>
    </submittedName>
</protein>